<organism evidence="8 9">
    <name type="scientific">Colocasia esculenta</name>
    <name type="common">Wild taro</name>
    <name type="synonym">Arum esculentum</name>
    <dbReference type="NCBI Taxonomy" id="4460"/>
    <lineage>
        <taxon>Eukaryota</taxon>
        <taxon>Viridiplantae</taxon>
        <taxon>Streptophyta</taxon>
        <taxon>Embryophyta</taxon>
        <taxon>Tracheophyta</taxon>
        <taxon>Spermatophyta</taxon>
        <taxon>Magnoliopsida</taxon>
        <taxon>Liliopsida</taxon>
        <taxon>Araceae</taxon>
        <taxon>Aroideae</taxon>
        <taxon>Colocasieae</taxon>
        <taxon>Colocasia</taxon>
    </lineage>
</organism>
<accession>A0A843UHH1</accession>
<reference evidence="8" key="1">
    <citation type="submission" date="2017-07" db="EMBL/GenBank/DDBJ databases">
        <title>Taro Niue Genome Assembly and Annotation.</title>
        <authorList>
            <person name="Atibalentja N."/>
            <person name="Keating K."/>
            <person name="Fields C.J."/>
        </authorList>
    </citation>
    <scope>NUCLEOTIDE SEQUENCE</scope>
    <source>
        <strain evidence="8">Niue_2</strain>
        <tissue evidence="8">Leaf</tissue>
    </source>
</reference>
<dbReference type="PANTHER" id="PTHR11062:SF95">
    <property type="entry name" value="EXOSTOSIN GT47 DOMAIN-CONTAINING PROTEIN"/>
    <property type="match status" value="1"/>
</dbReference>
<keyword evidence="3" id="KW-0328">Glycosyltransferase</keyword>
<feature type="domain" description="Exostosin GT47" evidence="7">
    <location>
        <begin position="150"/>
        <end position="425"/>
    </location>
</feature>
<dbReference type="InterPro" id="IPR040911">
    <property type="entry name" value="Exostosin_GT47"/>
</dbReference>
<keyword evidence="4" id="KW-0735">Signal-anchor</keyword>
<evidence type="ECO:0000259" key="7">
    <source>
        <dbReference type="Pfam" id="PF03016"/>
    </source>
</evidence>
<dbReference type="Proteomes" id="UP000652761">
    <property type="component" value="Unassembled WGS sequence"/>
</dbReference>
<feature type="transmembrane region" description="Helical" evidence="6">
    <location>
        <begin position="16"/>
        <end position="37"/>
    </location>
</feature>
<gene>
    <name evidence="8" type="ORF">Taro_013931</name>
</gene>
<protein>
    <recommendedName>
        <fullName evidence="7">Exostosin GT47 domain-containing protein</fullName>
    </recommendedName>
</protein>
<proteinExistence type="inferred from homology"/>
<evidence type="ECO:0000256" key="4">
    <source>
        <dbReference type="ARBA" id="ARBA00022968"/>
    </source>
</evidence>
<dbReference type="PANTHER" id="PTHR11062">
    <property type="entry name" value="EXOSTOSIN HEPARAN SULFATE GLYCOSYLTRANSFERASE -RELATED"/>
    <property type="match status" value="1"/>
</dbReference>
<comment type="caution">
    <text evidence="8">The sequence shown here is derived from an EMBL/GenBank/DDBJ whole genome shotgun (WGS) entry which is preliminary data.</text>
</comment>
<evidence type="ECO:0000256" key="2">
    <source>
        <dbReference type="ARBA" id="ARBA00010271"/>
    </source>
</evidence>
<keyword evidence="6" id="KW-1133">Transmembrane helix</keyword>
<dbReference type="OrthoDB" id="1924787at2759"/>
<dbReference type="InterPro" id="IPR004263">
    <property type="entry name" value="Exostosin"/>
</dbReference>
<keyword evidence="3" id="KW-0808">Transferase</keyword>
<dbReference type="Pfam" id="PF03016">
    <property type="entry name" value="Exostosin_GT47"/>
    <property type="match status" value="1"/>
</dbReference>
<keyword evidence="9" id="KW-1185">Reference proteome</keyword>
<evidence type="ECO:0000256" key="6">
    <source>
        <dbReference type="SAM" id="Phobius"/>
    </source>
</evidence>
<comment type="similarity">
    <text evidence="2">Belongs to the glycosyltransferase 47 family.</text>
</comment>
<evidence type="ECO:0000256" key="1">
    <source>
        <dbReference type="ARBA" id="ARBA00004323"/>
    </source>
</evidence>
<evidence type="ECO:0000313" key="8">
    <source>
        <dbReference type="EMBL" id="MQL81456.1"/>
    </source>
</evidence>
<evidence type="ECO:0000313" key="9">
    <source>
        <dbReference type="Proteomes" id="UP000652761"/>
    </source>
</evidence>
<keyword evidence="6" id="KW-0812">Transmembrane</keyword>
<dbReference type="GO" id="GO:0000139">
    <property type="term" value="C:Golgi membrane"/>
    <property type="evidence" value="ECO:0007669"/>
    <property type="project" value="UniProtKB-SubCell"/>
</dbReference>
<keyword evidence="5" id="KW-0333">Golgi apparatus</keyword>
<comment type="subcellular location">
    <subcellularLocation>
        <location evidence="1">Golgi apparatus membrane</location>
        <topology evidence="1">Single-pass type II membrane protein</topology>
    </subcellularLocation>
</comment>
<dbReference type="AlphaFoldDB" id="A0A843UHH1"/>
<dbReference type="GO" id="GO:0016757">
    <property type="term" value="F:glycosyltransferase activity"/>
    <property type="evidence" value="ECO:0007669"/>
    <property type="project" value="UniProtKB-KW"/>
</dbReference>
<evidence type="ECO:0000256" key="3">
    <source>
        <dbReference type="ARBA" id="ARBA00022676"/>
    </source>
</evidence>
<keyword evidence="6" id="KW-0472">Membrane</keyword>
<dbReference type="EMBL" id="NMUH01000568">
    <property type="protein sequence ID" value="MQL81456.1"/>
    <property type="molecule type" value="Genomic_DNA"/>
</dbReference>
<sequence>MLSPVCCRREFPTRSFFYFFPACLALLSCLLVLLIYGPATSFHLQSQRLHHTAAGAHVGHHENPVPVGSSGPAGRKYSVAGAALDGVSGVPTSSASGKTPPFPAEVERKREEWAWTKRQPPAGELGKGKDIHREVFHDAEFFSEGYEEMNKTLKIFVYPHSKDDPFAHALLPVASEPGGNYASESYFKKVLVQSHFITKDPSEAHLFFLPFSIARLRYDRRVSVGGIADFIQKYIFDISQKYPYWNRSGGADHFYIACHSTGRSAMEKAEEVKFNAIQVVCSASYYLSGYVAHKDVSLPQIWPRKGTSTRVASSKREKLAFFSGSLNSPVREKLLQAWKNDPEIFVHSGRLSTSYSENLLSSKFCLHVKGFEVNTARVADAIYYGCVPVIIANYYDLPFSDVLNWKSFSIVVATLDIPLLREILHGVSSDTYLELHKNVLKVRKHFQWHLSPLDYDTFYMVMYELWLRRSTVRLPLHSLSASNQLNRNTSKCV</sequence>
<name>A0A843UHH1_COLES</name>
<evidence type="ECO:0000256" key="5">
    <source>
        <dbReference type="ARBA" id="ARBA00023034"/>
    </source>
</evidence>